<comment type="caution">
    <text evidence="1">The sequence shown here is derived from an EMBL/GenBank/DDBJ whole genome shotgun (WGS) entry which is preliminary data.</text>
</comment>
<keyword evidence="2" id="KW-1185">Reference proteome</keyword>
<reference evidence="1 2" key="1">
    <citation type="journal article" date="2023" name="Science">
        <title>Complex scaffold remodeling in plant triterpene biosynthesis.</title>
        <authorList>
            <person name="De La Pena R."/>
            <person name="Hodgson H."/>
            <person name="Liu J.C."/>
            <person name="Stephenson M.J."/>
            <person name="Martin A.C."/>
            <person name="Owen C."/>
            <person name="Harkess A."/>
            <person name="Leebens-Mack J."/>
            <person name="Jimenez L.E."/>
            <person name="Osbourn A."/>
            <person name="Sattely E.S."/>
        </authorList>
    </citation>
    <scope>NUCLEOTIDE SEQUENCE [LARGE SCALE GENOMIC DNA]</scope>
    <source>
        <strain evidence="2">cv. JPN11</strain>
        <tissue evidence="1">Leaf</tissue>
    </source>
</reference>
<accession>A0ACC1XMJ1</accession>
<dbReference type="EMBL" id="CM051401">
    <property type="protein sequence ID" value="KAJ4711964.1"/>
    <property type="molecule type" value="Genomic_DNA"/>
</dbReference>
<evidence type="ECO:0000313" key="1">
    <source>
        <dbReference type="EMBL" id="KAJ4711964.1"/>
    </source>
</evidence>
<dbReference type="Proteomes" id="UP001164539">
    <property type="component" value="Chromosome 8"/>
</dbReference>
<evidence type="ECO:0000313" key="2">
    <source>
        <dbReference type="Proteomes" id="UP001164539"/>
    </source>
</evidence>
<sequence>MSWYFICLIFSLYLSSFVRSLNNNTTDSVDACLQDFAFKSLVRHRPHTGALYKAMLPPNLSGMTVSIVRLRSRRLWNRGANFSNFHIPSRTIPVPHVKRLALVYQDLGNWSSHYYTVPGYSMITPVIGFKVFDASDVRAKSITKLSLNTMGKSIVIRFSNFTLSESLVSRARCATFSRNGTLHLGEMSVPNVCFAQDQGHFSIVVPLKTKKKKKGAWNLWVIGLVLGFGGLILLGYAGIASMKVVKAKKIQVMERQADEDLVLDTIWVGGSKMPSATVTRTQPMLEDGGFP</sequence>
<name>A0ACC1XMJ1_MELAZ</name>
<protein>
    <submittedName>
        <fullName evidence="1">DUF1191 domain-containing protein</fullName>
    </submittedName>
</protein>
<gene>
    <name evidence="1" type="ORF">OWV82_014290</name>
</gene>
<organism evidence="1 2">
    <name type="scientific">Melia azedarach</name>
    <name type="common">Chinaberry tree</name>
    <dbReference type="NCBI Taxonomy" id="155640"/>
    <lineage>
        <taxon>Eukaryota</taxon>
        <taxon>Viridiplantae</taxon>
        <taxon>Streptophyta</taxon>
        <taxon>Embryophyta</taxon>
        <taxon>Tracheophyta</taxon>
        <taxon>Spermatophyta</taxon>
        <taxon>Magnoliopsida</taxon>
        <taxon>eudicotyledons</taxon>
        <taxon>Gunneridae</taxon>
        <taxon>Pentapetalae</taxon>
        <taxon>rosids</taxon>
        <taxon>malvids</taxon>
        <taxon>Sapindales</taxon>
        <taxon>Meliaceae</taxon>
        <taxon>Melia</taxon>
    </lineage>
</organism>
<proteinExistence type="predicted"/>